<name>A0ABY7RZ62_9FLAO</name>
<protein>
    <submittedName>
        <fullName evidence="2">DUF3667 domain-containing protein</fullName>
    </submittedName>
</protein>
<reference evidence="2 3" key="1">
    <citation type="submission" date="2023-01" db="EMBL/GenBank/DDBJ databases">
        <title>Psychroserpens ponticola sp. nov., isolated from seawater.</title>
        <authorList>
            <person name="Kristyanto S."/>
            <person name="Jung J."/>
            <person name="Kim J.M."/>
            <person name="Jeon C.O."/>
        </authorList>
    </citation>
    <scope>NUCLEOTIDE SEQUENCE [LARGE SCALE GENOMIC DNA]</scope>
    <source>
        <strain evidence="2 3">MSW6</strain>
    </source>
</reference>
<feature type="transmembrane region" description="Helical" evidence="1">
    <location>
        <begin position="223"/>
        <end position="246"/>
    </location>
</feature>
<feature type="transmembrane region" description="Helical" evidence="1">
    <location>
        <begin position="79"/>
        <end position="100"/>
    </location>
</feature>
<dbReference type="RefSeq" id="WP_249995210.1">
    <property type="nucleotide sequence ID" value="NZ_CP116221.1"/>
</dbReference>
<feature type="transmembrane region" description="Helical" evidence="1">
    <location>
        <begin position="128"/>
        <end position="148"/>
    </location>
</feature>
<keyword evidence="3" id="KW-1185">Reference proteome</keyword>
<evidence type="ECO:0000313" key="2">
    <source>
        <dbReference type="EMBL" id="WCO02441.1"/>
    </source>
</evidence>
<keyword evidence="1" id="KW-0812">Transmembrane</keyword>
<evidence type="ECO:0000313" key="3">
    <source>
        <dbReference type="Proteomes" id="UP001202717"/>
    </source>
</evidence>
<feature type="transmembrane region" description="Helical" evidence="1">
    <location>
        <begin position="160"/>
        <end position="184"/>
    </location>
</feature>
<dbReference type="InterPro" id="IPR022134">
    <property type="entry name" value="DUF3667"/>
</dbReference>
<organism evidence="2 3">
    <name type="scientific">Psychroserpens ponticola</name>
    <dbReference type="NCBI Taxonomy" id="2932268"/>
    <lineage>
        <taxon>Bacteria</taxon>
        <taxon>Pseudomonadati</taxon>
        <taxon>Bacteroidota</taxon>
        <taxon>Flavobacteriia</taxon>
        <taxon>Flavobacteriales</taxon>
        <taxon>Flavobacteriaceae</taxon>
        <taxon>Psychroserpens</taxon>
    </lineage>
</organism>
<evidence type="ECO:0000256" key="1">
    <source>
        <dbReference type="SAM" id="Phobius"/>
    </source>
</evidence>
<keyword evidence="1" id="KW-0472">Membrane</keyword>
<accession>A0ABY7RZ62</accession>
<feature type="transmembrane region" description="Helical" evidence="1">
    <location>
        <begin position="190"/>
        <end position="211"/>
    </location>
</feature>
<keyword evidence="1" id="KW-1133">Transmembrane helix</keyword>
<sequence length="269" mass="30994">MNCKNCHTELPKNSDFCNNCGGKVIRNRLTFKNLFEHISETFFNYDNKLLRTFIDMFRKPEVVIDGYIQGVRKRYVNPISYFGLAITITGLYLLILNKFFPESLDYSNFAVEGQEEFQQRNMSFIQEYMSLFMMLYIPIYALIARISFVGLKKFNYTELIVVFLYWQSQTSIISAIIIVITAIFGVANGVVSMIFLPLMILYAAYILKRIYQLSLGQIVARTLLFLVVLGIIMVIFTIIIVIIMFITGDMQEMIEAQRAAIEAAKQAKG</sequence>
<dbReference type="EMBL" id="CP116221">
    <property type="protein sequence ID" value="WCO02441.1"/>
    <property type="molecule type" value="Genomic_DNA"/>
</dbReference>
<gene>
    <name evidence="2" type="ORF">MUN68_002860</name>
</gene>
<dbReference type="Pfam" id="PF12412">
    <property type="entry name" value="DUF3667"/>
    <property type="match status" value="1"/>
</dbReference>
<proteinExistence type="predicted"/>
<dbReference type="Proteomes" id="UP001202717">
    <property type="component" value="Chromosome"/>
</dbReference>